<keyword evidence="2" id="KW-1185">Reference proteome</keyword>
<dbReference type="Proteomes" id="UP000789702">
    <property type="component" value="Unassembled WGS sequence"/>
</dbReference>
<gene>
    <name evidence="1" type="ORF">DHETER_LOCUS7005</name>
</gene>
<comment type="caution">
    <text evidence="1">The sequence shown here is derived from an EMBL/GenBank/DDBJ whole genome shotgun (WGS) entry which is preliminary data.</text>
</comment>
<accession>A0ACA9MII5</accession>
<reference evidence="1" key="1">
    <citation type="submission" date="2021-06" db="EMBL/GenBank/DDBJ databases">
        <authorList>
            <person name="Kallberg Y."/>
            <person name="Tangrot J."/>
            <person name="Rosling A."/>
        </authorList>
    </citation>
    <scope>NUCLEOTIDE SEQUENCE</scope>
    <source>
        <strain evidence="1">IL203A</strain>
    </source>
</reference>
<dbReference type="EMBL" id="CAJVPU010009437">
    <property type="protein sequence ID" value="CAG8594836.1"/>
    <property type="molecule type" value="Genomic_DNA"/>
</dbReference>
<name>A0ACA9MII5_9GLOM</name>
<evidence type="ECO:0000313" key="2">
    <source>
        <dbReference type="Proteomes" id="UP000789702"/>
    </source>
</evidence>
<protein>
    <submittedName>
        <fullName evidence="1">10058_t:CDS:1</fullName>
    </submittedName>
</protein>
<evidence type="ECO:0000313" key="1">
    <source>
        <dbReference type="EMBL" id="CAG8594836.1"/>
    </source>
</evidence>
<sequence>MFISFISVNFISFIYIILINITLLFITPANAGTEFNCPSNANTASDTEYIVILQTNSQDEANSIFDIIGQCLGISVASLDPYEDMAKECANPANLNIPSEIPSTTSSNKSFRNLSIPGGFYAFSGYYSSDFVNALSDWDAVYQVNPAVVMNASSPINFNLQRRATQDSPVWNLDRIDQKNRPLNNEYIYPDCAGDDIVIYIVDTGIDITHPEFEGRAEYGKSVCSGCPPCPYDDHGHGTHVAGIAGSHTYGVAKKSTLIAVKVLNMDGSGTDSDIITGLQFVYEDYQKRKKSSIVNMSLGGGKSDALNLAVQAITGSGIHVVVAAGNSKGDACNSSPSSAPSAIAVGAVQNTSDDALSSYSNFGSCVPIYAPGDNVLSTYVENILDSTTATLSGTSMASPHVAGAIALFLCDYGKDISPSDMLTRLNSTCSKNLIGNLAPSGNYSCLLKTPPTDG</sequence>
<organism evidence="1 2">
    <name type="scientific">Dentiscutata heterogama</name>
    <dbReference type="NCBI Taxonomy" id="1316150"/>
    <lineage>
        <taxon>Eukaryota</taxon>
        <taxon>Fungi</taxon>
        <taxon>Fungi incertae sedis</taxon>
        <taxon>Mucoromycota</taxon>
        <taxon>Glomeromycotina</taxon>
        <taxon>Glomeromycetes</taxon>
        <taxon>Diversisporales</taxon>
        <taxon>Gigasporaceae</taxon>
        <taxon>Dentiscutata</taxon>
    </lineage>
</organism>
<proteinExistence type="predicted"/>